<dbReference type="CDD" id="cd05233">
    <property type="entry name" value="SDR_c"/>
    <property type="match status" value="1"/>
</dbReference>
<dbReference type="PRINTS" id="PR00080">
    <property type="entry name" value="SDRFAMILY"/>
</dbReference>
<comment type="catalytic activity">
    <reaction evidence="4">
        <text>2-C-methyl-D-erythritol 4-phosphate + CTP + H(+) = 4-CDP-2-C-methyl-D-erythritol + diphosphate</text>
        <dbReference type="Rhea" id="RHEA:13429"/>
        <dbReference type="ChEBI" id="CHEBI:15378"/>
        <dbReference type="ChEBI" id="CHEBI:33019"/>
        <dbReference type="ChEBI" id="CHEBI:37563"/>
        <dbReference type="ChEBI" id="CHEBI:57823"/>
        <dbReference type="ChEBI" id="CHEBI:58262"/>
        <dbReference type="EC" id="2.7.7.60"/>
    </reaction>
</comment>
<evidence type="ECO:0000256" key="2">
    <source>
        <dbReference type="ARBA" id="ARBA00022679"/>
    </source>
</evidence>
<evidence type="ECO:0000313" key="6">
    <source>
        <dbReference type="EMBL" id="MYR33555.1"/>
    </source>
</evidence>
<comment type="function">
    <text evidence="4">Catalyzes the formation of 4-diphosphocytidyl-2-C-methyl-D-erythritol from CTP and 2-C-methyl-D-erythritol 4-phosphate (MEP).</text>
</comment>
<dbReference type="InterPro" id="IPR001228">
    <property type="entry name" value="IspD"/>
</dbReference>
<dbReference type="InterPro" id="IPR029044">
    <property type="entry name" value="Nucleotide-diphossugar_trans"/>
</dbReference>
<dbReference type="InterPro" id="IPR020904">
    <property type="entry name" value="Sc_DH/Rdtase_CS"/>
</dbReference>
<dbReference type="Proteomes" id="UP000467124">
    <property type="component" value="Unassembled WGS sequence"/>
</dbReference>
<dbReference type="CDD" id="cd02516">
    <property type="entry name" value="CDP-ME_synthetase"/>
    <property type="match status" value="1"/>
</dbReference>
<gene>
    <name evidence="4" type="primary">ispD</name>
    <name evidence="6" type="ORF">GTW20_15115</name>
</gene>
<dbReference type="PANTHER" id="PTHR32125">
    <property type="entry name" value="2-C-METHYL-D-ERYTHRITOL 4-PHOSPHATE CYTIDYLYLTRANSFERASE, CHLOROPLASTIC"/>
    <property type="match status" value="1"/>
</dbReference>
<evidence type="ECO:0000256" key="5">
    <source>
        <dbReference type="RuleBase" id="RU000363"/>
    </source>
</evidence>
<dbReference type="PRINTS" id="PR00081">
    <property type="entry name" value="GDHRDH"/>
</dbReference>
<dbReference type="InterPro" id="IPR012115">
    <property type="entry name" value="CDP-ribitol_syn"/>
</dbReference>
<dbReference type="PROSITE" id="PS00061">
    <property type="entry name" value="ADH_SHORT"/>
    <property type="match status" value="1"/>
</dbReference>
<dbReference type="EC" id="2.7.7.60" evidence="4"/>
<keyword evidence="3 4" id="KW-0548">Nucleotidyltransferase</keyword>
<dbReference type="EMBL" id="WWHY01000001">
    <property type="protein sequence ID" value="MYR33555.1"/>
    <property type="molecule type" value="Genomic_DNA"/>
</dbReference>
<dbReference type="UniPathway" id="UPA00056">
    <property type="reaction ID" value="UER00093"/>
</dbReference>
<accession>A0A7K2IUT6</accession>
<dbReference type="InterPro" id="IPR002347">
    <property type="entry name" value="SDR_fam"/>
</dbReference>
<feature type="site" description="Transition state stabilizer" evidence="4">
    <location>
        <position position="29"/>
    </location>
</feature>
<dbReference type="InterPro" id="IPR036291">
    <property type="entry name" value="NAD(P)-bd_dom_sf"/>
</dbReference>
<comment type="similarity">
    <text evidence="1 5">Belongs to the short-chain dehydrogenases/reductases (SDR) family.</text>
</comment>
<evidence type="ECO:0000256" key="4">
    <source>
        <dbReference type="HAMAP-Rule" id="MF_00108"/>
    </source>
</evidence>
<comment type="caution">
    <text evidence="6">The sequence shown here is derived from an EMBL/GenBank/DDBJ whole genome shotgun (WGS) entry which is preliminary data.</text>
</comment>
<keyword evidence="4" id="KW-0414">Isoprene biosynthesis</keyword>
<feature type="site" description="Positions MEP for the nucleophilic attack" evidence="4">
    <location>
        <position position="170"/>
    </location>
</feature>
<dbReference type="Pfam" id="PF01128">
    <property type="entry name" value="IspD"/>
    <property type="match status" value="1"/>
</dbReference>
<proteinExistence type="inferred from homology"/>
<dbReference type="SUPFAM" id="SSF53448">
    <property type="entry name" value="Nucleotide-diphospho-sugar transferases"/>
    <property type="match status" value="1"/>
</dbReference>
<sequence>MPVTPSTSANPRTATRTVAVVLAGGSGQRIGLATPKQLLKIAGKTILEHTLHIFEQATSVDEVIVMMNPGFVSDAEAIVRKAGLDKVSRVLPGGTSRNATTQLALDALSHYSAANTNVLFHDAVRPMLSQRIIDDCVTALERYEAVDVAIPSSDTIIEVDDDVITDVPTRSRLRRGQTPQAFRMSTIRDAYAKAWNDPDFEATDDCSVVLRYSPRVPIHVVAGEEQNMKVTQPVDIFIADKLFQLATAATPEYTEHDYAEGLEGRTMVVFGGSYGIGAGVADLAEKHGARVFRYSRGATRTNVANPEDVAAALEQAHSATGRIDHVVNTAGILRISRLDQTDPAEIEEIVRVNYLAPVNIARAAFPYLAQTGGQLLLYTSSSYTRGRGEYSLYSSTKAATVNLTQALADEWSEDGVRINCINPERTQTPMRTKAFGEEPSGSLLSADKVARTSVDVLLSDLTGHVIDVRREDPPAGPVVAQGEEAKAAK</sequence>
<dbReference type="InterPro" id="IPR034683">
    <property type="entry name" value="IspD/TarI"/>
</dbReference>
<dbReference type="AlphaFoldDB" id="A0A7K2IUT6"/>
<dbReference type="InterPro" id="IPR050088">
    <property type="entry name" value="IspD/TarI_cytidylyltransf_bact"/>
</dbReference>
<protein>
    <recommendedName>
        <fullName evidence="4">2-C-methyl-D-erythritol 4-phosphate cytidylyltransferase</fullName>
        <ecNumber evidence="4">2.7.7.60</ecNumber>
    </recommendedName>
    <alternativeName>
        <fullName evidence="4">4-diphosphocytidyl-2C-methyl-D-erythritol synthase</fullName>
    </alternativeName>
    <alternativeName>
        <fullName evidence="4">MEP cytidylyltransferase</fullName>
        <shortName evidence="4">MCT</shortName>
    </alternativeName>
</protein>
<reference evidence="6 7" key="1">
    <citation type="journal article" date="2019" name="Nat. Commun.">
        <title>The antimicrobial potential of Streptomyces from insect microbiomes.</title>
        <authorList>
            <person name="Chevrette M.G."/>
            <person name="Carlson C.M."/>
            <person name="Ortega H.E."/>
            <person name="Thomas C."/>
            <person name="Ananiev G.E."/>
            <person name="Barns K.J."/>
            <person name="Book A.J."/>
            <person name="Cagnazzo J."/>
            <person name="Carlos C."/>
            <person name="Flanigan W."/>
            <person name="Grubbs K.J."/>
            <person name="Horn H.A."/>
            <person name="Hoffmann F.M."/>
            <person name="Klassen J.L."/>
            <person name="Knack J.J."/>
            <person name="Lewin G.R."/>
            <person name="McDonald B.R."/>
            <person name="Muller L."/>
            <person name="Melo W.G.P."/>
            <person name="Pinto-Tomas A.A."/>
            <person name="Schmitz A."/>
            <person name="Wendt-Pienkowski E."/>
            <person name="Wildman S."/>
            <person name="Zhao M."/>
            <person name="Zhang F."/>
            <person name="Bugni T.S."/>
            <person name="Andes D.R."/>
            <person name="Pupo M.T."/>
            <person name="Currie C.R."/>
        </authorList>
    </citation>
    <scope>NUCLEOTIDE SEQUENCE [LARGE SCALE GENOMIC DNA]</scope>
    <source>
        <strain evidence="6 7">SID5840</strain>
    </source>
</reference>
<organism evidence="6 7">
    <name type="scientific">Nocardiopsis alba</name>
    <dbReference type="NCBI Taxonomy" id="53437"/>
    <lineage>
        <taxon>Bacteria</taxon>
        <taxon>Bacillati</taxon>
        <taxon>Actinomycetota</taxon>
        <taxon>Actinomycetes</taxon>
        <taxon>Streptosporangiales</taxon>
        <taxon>Nocardiopsidaceae</taxon>
        <taxon>Nocardiopsis</taxon>
    </lineage>
</organism>
<evidence type="ECO:0000256" key="3">
    <source>
        <dbReference type="ARBA" id="ARBA00022695"/>
    </source>
</evidence>
<comment type="pathway">
    <text evidence="4">Isoprenoid biosynthesis; isopentenyl diphosphate biosynthesis via DXP pathway; isopentenyl diphosphate from 1-deoxy-D-xylulose 5-phosphate: step 2/6.</text>
</comment>
<dbReference type="FunFam" id="3.90.550.10:FF:000003">
    <property type="entry name" value="2-C-methyl-D-erythritol 4-phosphate cytidylyltransferase"/>
    <property type="match status" value="1"/>
</dbReference>
<name>A0A7K2IUT6_9ACTN</name>
<dbReference type="GO" id="GO:0019288">
    <property type="term" value="P:isopentenyl diphosphate biosynthetic process, methylerythritol 4-phosphate pathway"/>
    <property type="evidence" value="ECO:0007669"/>
    <property type="project" value="UniProtKB-UniRule"/>
</dbReference>
<dbReference type="GO" id="GO:0050518">
    <property type="term" value="F:2-C-methyl-D-erythritol 4-phosphate cytidylyltransferase activity"/>
    <property type="evidence" value="ECO:0007669"/>
    <property type="project" value="UniProtKB-UniRule"/>
</dbReference>
<dbReference type="PIRSF" id="PIRSF036586">
    <property type="entry name" value="CDP-ribitol_syn"/>
    <property type="match status" value="1"/>
</dbReference>
<dbReference type="HAMAP" id="MF_00108">
    <property type="entry name" value="IspD"/>
    <property type="match status" value="1"/>
</dbReference>
<dbReference type="Pfam" id="PF00106">
    <property type="entry name" value="adh_short"/>
    <property type="match status" value="1"/>
</dbReference>
<comment type="similarity">
    <text evidence="4">Belongs to the IspD/TarI cytidylyltransferase family. IspD subfamily.</text>
</comment>
<evidence type="ECO:0000256" key="1">
    <source>
        <dbReference type="ARBA" id="ARBA00006484"/>
    </source>
</evidence>
<dbReference type="Gene3D" id="3.40.50.720">
    <property type="entry name" value="NAD(P)-binding Rossmann-like Domain"/>
    <property type="match status" value="1"/>
</dbReference>
<evidence type="ECO:0000313" key="7">
    <source>
        <dbReference type="Proteomes" id="UP000467124"/>
    </source>
</evidence>
<dbReference type="PANTHER" id="PTHR32125:SF4">
    <property type="entry name" value="2-C-METHYL-D-ERYTHRITOL 4-PHOSPHATE CYTIDYLYLTRANSFERASE, CHLOROPLASTIC"/>
    <property type="match status" value="1"/>
</dbReference>
<dbReference type="SUPFAM" id="SSF51735">
    <property type="entry name" value="NAD(P)-binding Rossmann-fold domains"/>
    <property type="match status" value="1"/>
</dbReference>
<keyword evidence="2 4" id="KW-0808">Transferase</keyword>
<dbReference type="Gene3D" id="3.90.550.10">
    <property type="entry name" value="Spore Coat Polysaccharide Biosynthesis Protein SpsA, Chain A"/>
    <property type="match status" value="1"/>
</dbReference>
<feature type="site" description="Transition state stabilizer" evidence="4">
    <location>
        <position position="36"/>
    </location>
</feature>
<feature type="site" description="Positions MEP for the nucleophilic attack" evidence="4">
    <location>
        <position position="229"/>
    </location>
</feature>